<dbReference type="EMBL" id="ATFF01000006">
    <property type="protein sequence ID" value="EPF30716.1"/>
    <property type="molecule type" value="Genomic_DNA"/>
</dbReference>
<dbReference type="GO" id="GO:0055085">
    <property type="term" value="P:transmembrane transport"/>
    <property type="evidence" value="ECO:0007669"/>
    <property type="project" value="InterPro"/>
</dbReference>
<feature type="transmembrane region" description="Helical" evidence="9">
    <location>
        <begin position="120"/>
        <end position="143"/>
    </location>
</feature>
<dbReference type="eggNOG" id="COG4658">
    <property type="taxonomic scope" value="Bacteria"/>
</dbReference>
<dbReference type="RefSeq" id="WP_016525327.1">
    <property type="nucleotide sequence ID" value="NZ_KE332518.1"/>
</dbReference>
<sequence>MRQTYNTLTQDPFCSSNPSVNNIVKITVAVLVPHIAMLFITRSYHSLILIVCSIAAAQLAQIGSAFIKKTKDFFSWATFLQALLIGMFVPANYSAAVVFFTVLCILFLQKMIFGTFAQFWANTVIVTAAVLYLLNPALFPAFLLPHEYFNYTNAGSRLFSEGILQSVRFDAALTDFFNDVFHSWGISLPEGYISLLWDSGSPVPAFRFNVLTLVSSLVLVSYKGADAIVSYVFLFVYGMAVRLFSLYPYGGILGGGDVLLAFCTGGTLFTAFFILGWFGTTPLTAAGKCVYGVTGGLLMFFICGSGTSSAGVLFTVIILNILSPAMQYIEDVLYGIRLNKILIREGIKRGGQ</sequence>
<dbReference type="AlphaFoldDB" id="S3K1F5"/>
<dbReference type="HOGENOM" id="CLU_069371_0_0_12"/>
<keyword evidence="6" id="KW-1278">Translocase</keyword>
<evidence type="ECO:0000313" key="10">
    <source>
        <dbReference type="EMBL" id="EPF30716.1"/>
    </source>
</evidence>
<keyword evidence="3" id="KW-0285">Flavoprotein</keyword>
<organism evidence="10 11">
    <name type="scientific">Treponema maltophilum ATCC 51939</name>
    <dbReference type="NCBI Taxonomy" id="1125699"/>
    <lineage>
        <taxon>Bacteria</taxon>
        <taxon>Pseudomonadati</taxon>
        <taxon>Spirochaetota</taxon>
        <taxon>Spirochaetia</taxon>
        <taxon>Spirochaetales</taxon>
        <taxon>Treponemataceae</taxon>
        <taxon>Treponema</taxon>
    </lineage>
</organism>
<keyword evidence="7 9" id="KW-1133">Transmembrane helix</keyword>
<evidence type="ECO:0000256" key="4">
    <source>
        <dbReference type="ARBA" id="ARBA00022643"/>
    </source>
</evidence>
<feature type="transmembrane region" description="Helical" evidence="9">
    <location>
        <begin position="47"/>
        <end position="67"/>
    </location>
</feature>
<dbReference type="PANTHER" id="PTHR30578:SF0">
    <property type="entry name" value="ION-TRANSLOCATING OXIDOREDUCTASE COMPLEX SUBUNIT D"/>
    <property type="match status" value="1"/>
</dbReference>
<evidence type="ECO:0000256" key="6">
    <source>
        <dbReference type="ARBA" id="ARBA00022967"/>
    </source>
</evidence>
<keyword evidence="2" id="KW-0597">Phosphoprotein</keyword>
<name>S3K1F5_TREMA</name>
<dbReference type="Proteomes" id="UP000014541">
    <property type="component" value="Unassembled WGS sequence"/>
</dbReference>
<accession>S3K1F5</accession>
<evidence type="ECO:0000256" key="7">
    <source>
        <dbReference type="ARBA" id="ARBA00022989"/>
    </source>
</evidence>
<evidence type="ECO:0000256" key="3">
    <source>
        <dbReference type="ARBA" id="ARBA00022630"/>
    </source>
</evidence>
<reference evidence="10 11" key="1">
    <citation type="submission" date="2013-04" db="EMBL/GenBank/DDBJ databases">
        <title>The Genome Sequence of Treponema maltophilum ATCC 51939.</title>
        <authorList>
            <consortium name="The Broad Institute Genomics Platform"/>
            <person name="Earl A."/>
            <person name="Ward D."/>
            <person name="Feldgarden M."/>
            <person name="Gevers D."/>
            <person name="Leonetti C."/>
            <person name="Blanton J.M."/>
            <person name="Dewhirst F.E."/>
            <person name="Izard J."/>
            <person name="Walker B."/>
            <person name="Young S."/>
            <person name="Zeng Q."/>
            <person name="Gargeya S."/>
            <person name="Fitzgerald M."/>
            <person name="Haas B."/>
            <person name="Abouelleil A."/>
            <person name="Allen A.W."/>
            <person name="Alvarado L."/>
            <person name="Arachchi H.M."/>
            <person name="Berlin A.M."/>
            <person name="Chapman S.B."/>
            <person name="Gainer-Dewar J."/>
            <person name="Goldberg J."/>
            <person name="Griggs A."/>
            <person name="Gujja S."/>
            <person name="Hansen M."/>
            <person name="Howarth C."/>
            <person name="Imamovic A."/>
            <person name="Ireland A."/>
            <person name="Larimer J."/>
            <person name="McCowan C."/>
            <person name="Murphy C."/>
            <person name="Pearson M."/>
            <person name="Poon T.W."/>
            <person name="Priest M."/>
            <person name="Roberts A."/>
            <person name="Saif S."/>
            <person name="Shea T."/>
            <person name="Sisk P."/>
            <person name="Sykes S."/>
            <person name="Wortman J."/>
            <person name="Nusbaum C."/>
            <person name="Birren B."/>
        </authorList>
    </citation>
    <scope>NUCLEOTIDE SEQUENCE [LARGE SCALE GENOMIC DNA]</scope>
    <source>
        <strain evidence="10 11">ATCC 51939</strain>
    </source>
</reference>
<keyword evidence="11" id="KW-1185">Reference proteome</keyword>
<dbReference type="PATRIC" id="fig|1125699.3.peg.1058"/>
<dbReference type="STRING" id="1125699.HMPREF9194_01035"/>
<protein>
    <submittedName>
        <fullName evidence="10">Uncharacterized protein</fullName>
    </submittedName>
</protein>
<proteinExistence type="predicted"/>
<gene>
    <name evidence="10" type="ORF">HMPREF9194_01035</name>
</gene>
<feature type="transmembrane region" description="Helical" evidence="9">
    <location>
        <begin position="259"/>
        <end position="278"/>
    </location>
</feature>
<evidence type="ECO:0000256" key="1">
    <source>
        <dbReference type="ARBA" id="ARBA00022448"/>
    </source>
</evidence>
<comment type="caution">
    <text evidence="10">The sequence shown here is derived from an EMBL/GenBank/DDBJ whole genome shotgun (WGS) entry which is preliminary data.</text>
</comment>
<evidence type="ECO:0000256" key="8">
    <source>
        <dbReference type="ARBA" id="ARBA00023136"/>
    </source>
</evidence>
<keyword evidence="4" id="KW-0288">FMN</keyword>
<evidence type="ECO:0000256" key="5">
    <source>
        <dbReference type="ARBA" id="ARBA00022692"/>
    </source>
</evidence>
<keyword evidence="1" id="KW-0813">Transport</keyword>
<dbReference type="GO" id="GO:0005886">
    <property type="term" value="C:plasma membrane"/>
    <property type="evidence" value="ECO:0007669"/>
    <property type="project" value="TreeGrafter"/>
</dbReference>
<dbReference type="InterPro" id="IPR004338">
    <property type="entry name" value="NqrB/RnfD"/>
</dbReference>
<keyword evidence="5 9" id="KW-0812">Transmembrane</keyword>
<feature type="transmembrane region" description="Helical" evidence="9">
    <location>
        <begin position="228"/>
        <end position="247"/>
    </location>
</feature>
<keyword evidence="8 9" id="KW-0472">Membrane</keyword>
<feature type="transmembrane region" description="Helical" evidence="9">
    <location>
        <begin position="298"/>
        <end position="322"/>
    </location>
</feature>
<evidence type="ECO:0000313" key="11">
    <source>
        <dbReference type="Proteomes" id="UP000014541"/>
    </source>
</evidence>
<feature type="transmembrane region" description="Helical" evidence="9">
    <location>
        <begin position="79"/>
        <end position="108"/>
    </location>
</feature>
<dbReference type="PANTHER" id="PTHR30578">
    <property type="entry name" value="ELECTRON TRANSPORT COMPLEX PROTEIN RNFD"/>
    <property type="match status" value="1"/>
</dbReference>
<dbReference type="Pfam" id="PF03116">
    <property type="entry name" value="NQR2_RnfD_RnfE"/>
    <property type="match status" value="1"/>
</dbReference>
<evidence type="ECO:0000256" key="9">
    <source>
        <dbReference type="SAM" id="Phobius"/>
    </source>
</evidence>
<evidence type="ECO:0000256" key="2">
    <source>
        <dbReference type="ARBA" id="ARBA00022553"/>
    </source>
</evidence>